<name>A0A0M0JV39_9EUKA</name>
<organism evidence="7 8">
    <name type="scientific">Chrysochromulina tobinii</name>
    <dbReference type="NCBI Taxonomy" id="1460289"/>
    <lineage>
        <taxon>Eukaryota</taxon>
        <taxon>Haptista</taxon>
        <taxon>Haptophyta</taxon>
        <taxon>Prymnesiophyceae</taxon>
        <taxon>Prymnesiales</taxon>
        <taxon>Chrysochromulinaceae</taxon>
        <taxon>Chrysochromulina</taxon>
    </lineage>
</organism>
<dbReference type="InterPro" id="IPR036509">
    <property type="entry name" value="Met_Sox_Rdtase_MsrA_sf"/>
</dbReference>
<evidence type="ECO:0000256" key="3">
    <source>
        <dbReference type="ARBA" id="ARBA00023002"/>
    </source>
</evidence>
<evidence type="ECO:0000256" key="2">
    <source>
        <dbReference type="ARBA" id="ARBA00012502"/>
    </source>
</evidence>
<evidence type="ECO:0000256" key="5">
    <source>
        <dbReference type="SAM" id="SignalP"/>
    </source>
</evidence>
<protein>
    <recommendedName>
        <fullName evidence="2">peptide-methionine (S)-S-oxide reductase</fullName>
        <ecNumber evidence="2">1.8.4.11</ecNumber>
    </recommendedName>
    <alternativeName>
        <fullName evidence="4">Peptide-methionine (S)-S-oxide reductase</fullName>
    </alternativeName>
</protein>
<dbReference type="AlphaFoldDB" id="A0A0M0JV39"/>
<evidence type="ECO:0000256" key="1">
    <source>
        <dbReference type="ARBA" id="ARBA00005591"/>
    </source>
</evidence>
<dbReference type="OrthoDB" id="443672at2759"/>
<dbReference type="GO" id="GO:0008113">
    <property type="term" value="F:peptide-methionine (S)-S-oxide reductase activity"/>
    <property type="evidence" value="ECO:0007669"/>
    <property type="project" value="UniProtKB-EC"/>
</dbReference>
<feature type="signal peptide" evidence="5">
    <location>
        <begin position="1"/>
        <end position="16"/>
    </location>
</feature>
<keyword evidence="5" id="KW-0732">Signal</keyword>
<keyword evidence="8" id="KW-1185">Reference proteome</keyword>
<comment type="caution">
    <text evidence="7">The sequence shown here is derived from an EMBL/GenBank/DDBJ whole genome shotgun (WGS) entry which is preliminary data.</text>
</comment>
<dbReference type="EMBL" id="JWZX01002236">
    <property type="protein sequence ID" value="KOO30399.1"/>
    <property type="molecule type" value="Genomic_DNA"/>
</dbReference>
<reference evidence="8" key="1">
    <citation type="journal article" date="2015" name="PLoS Genet.">
        <title>Genome Sequence and Transcriptome Analyses of Chrysochromulina tobin: Metabolic Tools for Enhanced Algal Fitness in the Prominent Order Prymnesiales (Haptophyceae).</title>
        <authorList>
            <person name="Hovde B.T."/>
            <person name="Deodato C.R."/>
            <person name="Hunsperger H.M."/>
            <person name="Ryken S.A."/>
            <person name="Yost W."/>
            <person name="Jha R.K."/>
            <person name="Patterson J."/>
            <person name="Monnat R.J. Jr."/>
            <person name="Barlow S.B."/>
            <person name="Starkenburg S.R."/>
            <person name="Cattolico R.A."/>
        </authorList>
    </citation>
    <scope>NUCLEOTIDE SEQUENCE</scope>
    <source>
        <strain evidence="8">CCMP291</strain>
    </source>
</reference>
<evidence type="ECO:0000313" key="8">
    <source>
        <dbReference type="Proteomes" id="UP000037460"/>
    </source>
</evidence>
<dbReference type="InterPro" id="IPR002569">
    <property type="entry name" value="Met_Sox_Rdtase_MsrA_dom"/>
</dbReference>
<gene>
    <name evidence="7" type="ORF">Ctob_012543</name>
</gene>
<dbReference type="EC" id="1.8.4.11" evidence="2"/>
<evidence type="ECO:0000256" key="4">
    <source>
        <dbReference type="ARBA" id="ARBA00030643"/>
    </source>
</evidence>
<evidence type="ECO:0000259" key="6">
    <source>
        <dbReference type="Pfam" id="PF01625"/>
    </source>
</evidence>
<feature type="domain" description="Peptide methionine sulphoxide reductase MsrA" evidence="6">
    <location>
        <begin position="55"/>
        <end position="222"/>
    </location>
</feature>
<evidence type="ECO:0000313" key="7">
    <source>
        <dbReference type="EMBL" id="KOO30399.1"/>
    </source>
</evidence>
<sequence length="259" mass="28043">MYRSVLLALLAGSITSLRVPNVIARRRAIALAVGAVAASQSNALPALAADSKPVKVYFGAGCFWHVQHEFTMEEMSSLKRSSSQISAVSGYAGGQRLGDGGKVCYHNFKRFADYGQLGHAEVVQVEVPASALPAFAKRYFNIFGTRGYRHDPQDRGGEYRSVLGLPGGESSPFYEVIAKAASESPMRLMTGRGDEPDTIGDKVVLVYDSNKFPFYAAELYHQFHDDFAGPPYGKAYNAINPALYKAGVLKNTGCPDSPF</sequence>
<dbReference type="Pfam" id="PF01625">
    <property type="entry name" value="PMSR"/>
    <property type="match status" value="1"/>
</dbReference>
<comment type="similarity">
    <text evidence="1">Belongs to the MsrA Met sulfoxide reductase family.</text>
</comment>
<accession>A0A0M0JV39</accession>
<keyword evidence="3" id="KW-0560">Oxidoreductase</keyword>
<proteinExistence type="inferred from homology"/>
<dbReference type="Proteomes" id="UP000037460">
    <property type="component" value="Unassembled WGS sequence"/>
</dbReference>
<dbReference type="Gene3D" id="3.30.1060.10">
    <property type="entry name" value="Peptide methionine sulphoxide reductase MsrA"/>
    <property type="match status" value="1"/>
</dbReference>
<dbReference type="SUPFAM" id="SSF55068">
    <property type="entry name" value="Peptide methionine sulfoxide reductase"/>
    <property type="match status" value="1"/>
</dbReference>
<feature type="chain" id="PRO_5005602113" description="peptide-methionine (S)-S-oxide reductase" evidence="5">
    <location>
        <begin position="17"/>
        <end position="259"/>
    </location>
</feature>